<evidence type="ECO:0000313" key="1">
    <source>
        <dbReference type="EMBL" id="GBN27056.1"/>
    </source>
</evidence>
<evidence type="ECO:0000313" key="2">
    <source>
        <dbReference type="Proteomes" id="UP000499080"/>
    </source>
</evidence>
<keyword evidence="2" id="KW-1185">Reference proteome</keyword>
<organism evidence="1 2">
    <name type="scientific">Araneus ventricosus</name>
    <name type="common">Orbweaver spider</name>
    <name type="synonym">Epeira ventricosa</name>
    <dbReference type="NCBI Taxonomy" id="182803"/>
    <lineage>
        <taxon>Eukaryota</taxon>
        <taxon>Metazoa</taxon>
        <taxon>Ecdysozoa</taxon>
        <taxon>Arthropoda</taxon>
        <taxon>Chelicerata</taxon>
        <taxon>Arachnida</taxon>
        <taxon>Araneae</taxon>
        <taxon>Araneomorphae</taxon>
        <taxon>Entelegynae</taxon>
        <taxon>Araneoidea</taxon>
        <taxon>Araneidae</taxon>
        <taxon>Araneus</taxon>
    </lineage>
</organism>
<name>A0A4Y2MN67_ARAVE</name>
<proteinExistence type="predicted"/>
<reference evidence="1 2" key="1">
    <citation type="journal article" date="2019" name="Sci. Rep.">
        <title>Orb-weaving spider Araneus ventricosus genome elucidates the spidroin gene catalogue.</title>
        <authorList>
            <person name="Kono N."/>
            <person name="Nakamura H."/>
            <person name="Ohtoshi R."/>
            <person name="Moran D.A.P."/>
            <person name="Shinohara A."/>
            <person name="Yoshida Y."/>
            <person name="Fujiwara M."/>
            <person name="Mori M."/>
            <person name="Tomita M."/>
            <person name="Arakawa K."/>
        </authorList>
    </citation>
    <scope>NUCLEOTIDE SEQUENCE [LARGE SCALE GENOMIC DNA]</scope>
</reference>
<dbReference type="Proteomes" id="UP000499080">
    <property type="component" value="Unassembled WGS sequence"/>
</dbReference>
<sequence length="177" mass="20288">MNNDPAIIKAKMLLLKRENITIRAQLEDKHAITETHVRENIIRIERPVGELVPRISEEKTLQSTHGSGRNVIDNDRVLIVKPNEVDNEKFPENKEIITRVIERVNNTARVRGVTKINGGRIKIATADEDEVKALNALLEKEDGVSEKFEIYIPRKIRPPVTLYNVEKELENKDNLLN</sequence>
<dbReference type="AlphaFoldDB" id="A0A4Y2MN67"/>
<gene>
    <name evidence="1" type="ORF">AVEN_32716_1</name>
</gene>
<accession>A0A4Y2MN67</accession>
<protein>
    <submittedName>
        <fullName evidence="1">Uncharacterized protein</fullName>
    </submittedName>
</protein>
<dbReference type="EMBL" id="BGPR01007462">
    <property type="protein sequence ID" value="GBN27056.1"/>
    <property type="molecule type" value="Genomic_DNA"/>
</dbReference>
<comment type="caution">
    <text evidence="1">The sequence shown here is derived from an EMBL/GenBank/DDBJ whole genome shotgun (WGS) entry which is preliminary data.</text>
</comment>